<dbReference type="EC" id="3.4.-.-" evidence="4"/>
<feature type="domain" description="DUF6351" evidence="3">
    <location>
        <begin position="66"/>
        <end position="218"/>
    </location>
</feature>
<evidence type="ECO:0000313" key="5">
    <source>
        <dbReference type="Proteomes" id="UP001610818"/>
    </source>
</evidence>
<proteinExistence type="predicted"/>
<sequence length="482" mass="50948">MTRTARSRALGSRPARSRTARQHAVGLAALLLLVAAAPASASATPSPASSPARHLEGTLPSGAAYMIDTPDHWNGTVLLFSHGYRPEGSPNPAVNAPDEPTKQLLLKEGYALVGSSYATTGWSVEQAVPDQLAALDAFTKEVGAARRTLAWGQSLGGLITTTIAERYPGRIDGSLSMCGLVHGGVANWNSTLDATFALRTLLAPGAGDADVRLTGFKDAADAAASAKRLGETLGTAQNSADGRARIALAAALHAIPGWNDPRTPRPAPDDYPAQQANQYTAVRGLVAQPGFAWRAEAERRAGGNMSWNTGVDYSAMLARSSQYKEVKALYKSAGLSLRDDLRALARAPRVSAEPRAVRYMADHAAPSGRLDKPQLTIHTTGDALVPVRTESAYRQAVAEAGRSPLLRQAYTENAGHCTFSPGEQLAAVHTIDHRLTSGSWGDTSPSALNSRAQQADPTTEARYTTFRPGPYPRPFRGQGLFG</sequence>
<dbReference type="Gene3D" id="3.40.50.1820">
    <property type="entry name" value="alpha/beta hydrolase"/>
    <property type="match status" value="1"/>
</dbReference>
<dbReference type="InterPro" id="IPR029058">
    <property type="entry name" value="AB_hydrolase_fold"/>
</dbReference>
<dbReference type="Pfam" id="PF19878">
    <property type="entry name" value="DUF6351"/>
    <property type="match status" value="1"/>
</dbReference>
<dbReference type="InterPro" id="IPR045556">
    <property type="entry name" value="DUF6351"/>
</dbReference>
<evidence type="ECO:0000259" key="3">
    <source>
        <dbReference type="Pfam" id="PF19878"/>
    </source>
</evidence>
<accession>A0ABW7QFN7</accession>
<feature type="compositionally biased region" description="Polar residues" evidence="1">
    <location>
        <begin position="437"/>
        <end position="457"/>
    </location>
</feature>
<gene>
    <name evidence="4" type="ORF">ACH4F9_01955</name>
</gene>
<feature type="chain" id="PRO_5046481119" evidence="2">
    <location>
        <begin position="42"/>
        <end position="482"/>
    </location>
</feature>
<reference evidence="4 5" key="1">
    <citation type="submission" date="2024-10" db="EMBL/GenBank/DDBJ databases">
        <title>The Natural Products Discovery Center: Release of the First 8490 Sequenced Strains for Exploring Actinobacteria Biosynthetic Diversity.</title>
        <authorList>
            <person name="Kalkreuter E."/>
            <person name="Kautsar S.A."/>
            <person name="Yang D."/>
            <person name="Bader C.D."/>
            <person name="Teijaro C.N."/>
            <person name="Fluegel L."/>
            <person name="Davis C.M."/>
            <person name="Simpson J.R."/>
            <person name="Lauterbach L."/>
            <person name="Steele A.D."/>
            <person name="Gui C."/>
            <person name="Meng S."/>
            <person name="Li G."/>
            <person name="Viehrig K."/>
            <person name="Ye F."/>
            <person name="Su P."/>
            <person name="Kiefer A.F."/>
            <person name="Nichols A."/>
            <person name="Cepeda A.J."/>
            <person name="Yan W."/>
            <person name="Fan B."/>
            <person name="Jiang Y."/>
            <person name="Adhikari A."/>
            <person name="Zheng C.-J."/>
            <person name="Schuster L."/>
            <person name="Cowan T.M."/>
            <person name="Smanski M.J."/>
            <person name="Chevrette M.G."/>
            <person name="De Carvalho L.P.S."/>
            <person name="Shen B."/>
        </authorList>
    </citation>
    <scope>NUCLEOTIDE SEQUENCE [LARGE SCALE GENOMIC DNA]</scope>
    <source>
        <strain evidence="4 5">NPDC017990</strain>
    </source>
</reference>
<feature type="signal peptide" evidence="2">
    <location>
        <begin position="1"/>
        <end position="41"/>
    </location>
</feature>
<dbReference type="Proteomes" id="UP001610818">
    <property type="component" value="Unassembled WGS sequence"/>
</dbReference>
<dbReference type="RefSeq" id="WP_397706996.1">
    <property type="nucleotide sequence ID" value="NZ_JBIRGN010000001.1"/>
</dbReference>
<keyword evidence="5" id="KW-1185">Reference proteome</keyword>
<protein>
    <submittedName>
        <fullName evidence="4">Alpha/beta hydrolase family protein</fullName>
        <ecNumber evidence="4">3.4.-.-</ecNumber>
    </submittedName>
</protein>
<evidence type="ECO:0000313" key="4">
    <source>
        <dbReference type="EMBL" id="MFH8543758.1"/>
    </source>
</evidence>
<keyword evidence="2" id="KW-0732">Signal</keyword>
<evidence type="ECO:0000256" key="1">
    <source>
        <dbReference type="SAM" id="MobiDB-lite"/>
    </source>
</evidence>
<dbReference type="GO" id="GO:0016787">
    <property type="term" value="F:hydrolase activity"/>
    <property type="evidence" value="ECO:0007669"/>
    <property type="project" value="UniProtKB-KW"/>
</dbReference>
<comment type="caution">
    <text evidence="4">The sequence shown here is derived from an EMBL/GenBank/DDBJ whole genome shotgun (WGS) entry which is preliminary data.</text>
</comment>
<evidence type="ECO:0000256" key="2">
    <source>
        <dbReference type="SAM" id="SignalP"/>
    </source>
</evidence>
<organism evidence="4 5">
    <name type="scientific">Streptomyces longisporoflavus</name>
    <dbReference type="NCBI Taxonomy" id="28044"/>
    <lineage>
        <taxon>Bacteria</taxon>
        <taxon>Bacillati</taxon>
        <taxon>Actinomycetota</taxon>
        <taxon>Actinomycetes</taxon>
        <taxon>Kitasatosporales</taxon>
        <taxon>Streptomycetaceae</taxon>
        <taxon>Streptomyces</taxon>
    </lineage>
</organism>
<feature type="region of interest" description="Disordered" evidence="1">
    <location>
        <begin position="437"/>
        <end position="482"/>
    </location>
</feature>
<name>A0ABW7QFN7_9ACTN</name>
<keyword evidence="4" id="KW-0378">Hydrolase</keyword>
<dbReference type="EMBL" id="JBIRGQ010000001">
    <property type="protein sequence ID" value="MFH8543758.1"/>
    <property type="molecule type" value="Genomic_DNA"/>
</dbReference>
<dbReference type="SUPFAM" id="SSF53474">
    <property type="entry name" value="alpha/beta-Hydrolases"/>
    <property type="match status" value="1"/>
</dbReference>